<keyword evidence="4" id="KW-1185">Reference proteome</keyword>
<feature type="domain" description="PucR C-terminal helix-turn-helix" evidence="2">
    <location>
        <begin position="282"/>
        <end position="337"/>
    </location>
</feature>
<sequence>MSTKAVSASSAERAVSGAFCELIESLRCGHGISAAVRRLEAAVTGWAATGVTLRAFNAELQACLTEAIRTVVRSAALTGDAESVVEIVISATALVADVHHRIWCDGRLGEIQSLAAALLSGESPLRLSRESGIAVAESYWVVALSVPPGAAPAAEPVLRRIRIELTERYGDRVLPRLSAAGGTILVPAADAEDAPASLVSELSAAAQVPVTAAGVWATRDDIPAAARQAHELLELALVFGRTGRWHTFVDLALEYQLTRPGSSREHLAALLDPLVSHAHLDETLRLHLRGDLSRRRISQMLNIHTNTLDYRLKRIGRLTGVDPFSPDGQWYLRAALVARTALSKSIAAQQRSESAGDHSERATTPRSVVSRR</sequence>
<dbReference type="Proteomes" id="UP001601992">
    <property type="component" value="Unassembled WGS sequence"/>
</dbReference>
<dbReference type="InterPro" id="IPR051448">
    <property type="entry name" value="CdaR-like_regulators"/>
</dbReference>
<evidence type="ECO:0000313" key="3">
    <source>
        <dbReference type="EMBL" id="MFF3570181.1"/>
    </source>
</evidence>
<dbReference type="Pfam" id="PF13556">
    <property type="entry name" value="HTH_30"/>
    <property type="match status" value="1"/>
</dbReference>
<comment type="caution">
    <text evidence="3">The sequence shown here is derived from an EMBL/GenBank/DDBJ whole genome shotgun (WGS) entry which is preliminary data.</text>
</comment>
<evidence type="ECO:0000256" key="1">
    <source>
        <dbReference type="SAM" id="MobiDB-lite"/>
    </source>
</evidence>
<accession>A0ABW6S1K5</accession>
<name>A0ABW6S1K5_9NOCA</name>
<dbReference type="Gene3D" id="1.10.10.2840">
    <property type="entry name" value="PucR C-terminal helix-turn-helix domain"/>
    <property type="match status" value="1"/>
</dbReference>
<dbReference type="InterPro" id="IPR025736">
    <property type="entry name" value="PucR_C-HTH_dom"/>
</dbReference>
<proteinExistence type="predicted"/>
<feature type="region of interest" description="Disordered" evidence="1">
    <location>
        <begin position="348"/>
        <end position="372"/>
    </location>
</feature>
<dbReference type="RefSeq" id="WP_387404626.1">
    <property type="nucleotide sequence ID" value="NZ_JBIAQY010000006.1"/>
</dbReference>
<protein>
    <submittedName>
        <fullName evidence="3">PucR family transcriptional regulator</fullName>
    </submittedName>
</protein>
<reference evidence="3 4" key="1">
    <citation type="submission" date="2024-10" db="EMBL/GenBank/DDBJ databases">
        <title>The Natural Products Discovery Center: Release of the First 8490 Sequenced Strains for Exploring Actinobacteria Biosynthetic Diversity.</title>
        <authorList>
            <person name="Kalkreuter E."/>
            <person name="Kautsar S.A."/>
            <person name="Yang D."/>
            <person name="Bader C.D."/>
            <person name="Teijaro C.N."/>
            <person name="Fluegel L."/>
            <person name="Davis C.M."/>
            <person name="Simpson J.R."/>
            <person name="Lauterbach L."/>
            <person name="Steele A.D."/>
            <person name="Gui C."/>
            <person name="Meng S."/>
            <person name="Li G."/>
            <person name="Viehrig K."/>
            <person name="Ye F."/>
            <person name="Su P."/>
            <person name="Kiefer A.F."/>
            <person name="Nichols A."/>
            <person name="Cepeda A.J."/>
            <person name="Yan W."/>
            <person name="Fan B."/>
            <person name="Jiang Y."/>
            <person name="Adhikari A."/>
            <person name="Zheng C.-J."/>
            <person name="Schuster L."/>
            <person name="Cowan T.M."/>
            <person name="Smanski M.J."/>
            <person name="Chevrette M.G."/>
            <person name="De Carvalho L.P.S."/>
            <person name="Shen B."/>
        </authorList>
    </citation>
    <scope>NUCLEOTIDE SEQUENCE [LARGE SCALE GENOMIC DNA]</scope>
    <source>
        <strain evidence="3 4">NPDC002593</strain>
    </source>
</reference>
<dbReference type="InterPro" id="IPR042070">
    <property type="entry name" value="PucR_C-HTH_sf"/>
</dbReference>
<gene>
    <name evidence="3" type="ORF">ACFYXQ_20600</name>
</gene>
<dbReference type="EMBL" id="JBIAQY010000006">
    <property type="protein sequence ID" value="MFF3570181.1"/>
    <property type="molecule type" value="Genomic_DNA"/>
</dbReference>
<organism evidence="3 4">
    <name type="scientific">Nocardia jiangxiensis</name>
    <dbReference type="NCBI Taxonomy" id="282685"/>
    <lineage>
        <taxon>Bacteria</taxon>
        <taxon>Bacillati</taxon>
        <taxon>Actinomycetota</taxon>
        <taxon>Actinomycetes</taxon>
        <taxon>Mycobacteriales</taxon>
        <taxon>Nocardiaceae</taxon>
        <taxon>Nocardia</taxon>
    </lineage>
</organism>
<dbReference type="PANTHER" id="PTHR33744:SF1">
    <property type="entry name" value="DNA-BINDING TRANSCRIPTIONAL ACTIVATOR ADER"/>
    <property type="match status" value="1"/>
</dbReference>
<dbReference type="PANTHER" id="PTHR33744">
    <property type="entry name" value="CARBOHYDRATE DIACID REGULATOR"/>
    <property type="match status" value="1"/>
</dbReference>
<evidence type="ECO:0000259" key="2">
    <source>
        <dbReference type="Pfam" id="PF13556"/>
    </source>
</evidence>
<evidence type="ECO:0000313" key="4">
    <source>
        <dbReference type="Proteomes" id="UP001601992"/>
    </source>
</evidence>
<feature type="compositionally biased region" description="Basic and acidic residues" evidence="1">
    <location>
        <begin position="354"/>
        <end position="363"/>
    </location>
</feature>